<proteinExistence type="predicted"/>
<dbReference type="PANTHER" id="PTHR43540:SF1">
    <property type="entry name" value="ISOCHORISMATASE HYDROLASE"/>
    <property type="match status" value="1"/>
</dbReference>
<dbReference type="InterPro" id="IPR050272">
    <property type="entry name" value="Isochorismatase-like_hydrls"/>
</dbReference>
<dbReference type="InterPro" id="IPR036380">
    <property type="entry name" value="Isochorismatase-like_sf"/>
</dbReference>
<dbReference type="PANTHER" id="PTHR43540">
    <property type="entry name" value="PEROXYUREIDOACRYLATE/UREIDOACRYLATE AMIDOHYDROLASE-RELATED"/>
    <property type="match status" value="1"/>
</dbReference>
<evidence type="ECO:0000259" key="2">
    <source>
        <dbReference type="Pfam" id="PF00857"/>
    </source>
</evidence>
<feature type="domain" description="Isochorismatase-like" evidence="2">
    <location>
        <begin position="9"/>
        <end position="182"/>
    </location>
</feature>
<gene>
    <name evidence="3" type="ORF">JoomaDRAFT_3390</name>
</gene>
<reference evidence="3 4" key="1">
    <citation type="submission" date="2012-02" db="EMBL/GenBank/DDBJ databases">
        <title>Improved High-Quality Draft genome of Joostella marina DSM 19592.</title>
        <authorList>
            <consortium name="US DOE Joint Genome Institute (JGI-PGF)"/>
            <person name="Lucas S."/>
            <person name="Copeland A."/>
            <person name="Lapidus A."/>
            <person name="Bruce D."/>
            <person name="Goodwin L."/>
            <person name="Pitluck S."/>
            <person name="Peters L."/>
            <person name="Chertkov O."/>
            <person name="Ovchinnikova G."/>
            <person name="Kyrpides N."/>
            <person name="Mavromatis K."/>
            <person name="Detter J.C."/>
            <person name="Han C."/>
            <person name="Land M."/>
            <person name="Hauser L."/>
            <person name="Markowitz V."/>
            <person name="Cheng J.-F."/>
            <person name="Hugenholtz P."/>
            <person name="Woyke T."/>
            <person name="Wu D."/>
            <person name="Tindall B."/>
            <person name="Brambilla E."/>
            <person name="Klenk H.-P."/>
            <person name="Eisen J.A."/>
        </authorList>
    </citation>
    <scope>NUCLEOTIDE SEQUENCE [LARGE SCALE GENOMIC DNA]</scope>
    <source>
        <strain evidence="3 4">DSM 19592</strain>
    </source>
</reference>
<dbReference type="Pfam" id="PF00857">
    <property type="entry name" value="Isochorismatase"/>
    <property type="match status" value="1"/>
</dbReference>
<sequence>MKLRDKKPALILIDVQNAFLDDEYWGGNRNNKDAEFICGKILSKWRELELPIFHIRHSSTNPESKLNANNEGFQFNENVTPLTGETCNNVITKNVNSAFIGTNLKKELEVLGVNTLVIVGITTNHCVSTTTRMAGNFGFETYLISDATAAFDRVGINGEKYDAEIIHLTTLANLNDEFATVLSYKQLMDKV</sequence>
<name>I3C9P0_9FLAO</name>
<keyword evidence="4" id="KW-1185">Reference proteome</keyword>
<evidence type="ECO:0000313" key="3">
    <source>
        <dbReference type="EMBL" id="EIJ40333.1"/>
    </source>
</evidence>
<evidence type="ECO:0000313" key="4">
    <source>
        <dbReference type="Proteomes" id="UP000004690"/>
    </source>
</evidence>
<dbReference type="Proteomes" id="UP000004690">
    <property type="component" value="Unassembled WGS sequence"/>
</dbReference>
<dbReference type="EMBL" id="JH651379">
    <property type="protein sequence ID" value="EIJ40333.1"/>
    <property type="molecule type" value="Genomic_DNA"/>
</dbReference>
<dbReference type="AlphaFoldDB" id="I3C9P0"/>
<dbReference type="STRING" id="926559.JoomaDRAFT_3390"/>
<dbReference type="Gene3D" id="3.40.50.850">
    <property type="entry name" value="Isochorismatase-like"/>
    <property type="match status" value="1"/>
</dbReference>
<protein>
    <submittedName>
        <fullName evidence="3">Nicotinamidase-like amidase</fullName>
    </submittedName>
</protein>
<dbReference type="GO" id="GO:0016787">
    <property type="term" value="F:hydrolase activity"/>
    <property type="evidence" value="ECO:0007669"/>
    <property type="project" value="UniProtKB-KW"/>
</dbReference>
<dbReference type="eggNOG" id="COG1335">
    <property type="taxonomic scope" value="Bacteria"/>
</dbReference>
<dbReference type="HOGENOM" id="CLU_2508288_0_0_10"/>
<accession>I3C9P0</accession>
<dbReference type="CDD" id="cd01014">
    <property type="entry name" value="nicotinamidase_related"/>
    <property type="match status" value="1"/>
</dbReference>
<dbReference type="InterPro" id="IPR000868">
    <property type="entry name" value="Isochorismatase-like_dom"/>
</dbReference>
<organism evidence="3 4">
    <name type="scientific">Galbibacter orientalis DSM 19592</name>
    <dbReference type="NCBI Taxonomy" id="926559"/>
    <lineage>
        <taxon>Bacteria</taxon>
        <taxon>Pseudomonadati</taxon>
        <taxon>Bacteroidota</taxon>
        <taxon>Flavobacteriia</taxon>
        <taxon>Flavobacteriales</taxon>
        <taxon>Flavobacteriaceae</taxon>
        <taxon>Galbibacter</taxon>
    </lineage>
</organism>
<keyword evidence="1" id="KW-0378">Hydrolase</keyword>
<dbReference type="SUPFAM" id="SSF52499">
    <property type="entry name" value="Isochorismatase-like hydrolases"/>
    <property type="match status" value="1"/>
</dbReference>
<evidence type="ECO:0000256" key="1">
    <source>
        <dbReference type="ARBA" id="ARBA00022801"/>
    </source>
</evidence>